<keyword evidence="1" id="KW-0949">S-adenosyl-L-methionine</keyword>
<dbReference type="SFLD" id="SFLDG01067">
    <property type="entry name" value="SPASM/twitch_domain_containing"/>
    <property type="match status" value="1"/>
</dbReference>
<evidence type="ECO:0000256" key="2">
    <source>
        <dbReference type="ARBA" id="ARBA00022723"/>
    </source>
</evidence>
<dbReference type="Gene3D" id="3.20.20.70">
    <property type="entry name" value="Aldolase class I"/>
    <property type="match status" value="1"/>
</dbReference>
<keyword evidence="3" id="KW-0408">Iron</keyword>
<dbReference type="EMBL" id="BARS01024268">
    <property type="protein sequence ID" value="GAG05863.1"/>
    <property type="molecule type" value="Genomic_DNA"/>
</dbReference>
<dbReference type="PANTHER" id="PTHR11228:SF7">
    <property type="entry name" value="PQQA PEPTIDE CYCLASE"/>
    <property type="match status" value="1"/>
</dbReference>
<dbReference type="PANTHER" id="PTHR11228">
    <property type="entry name" value="RADICAL SAM DOMAIN PROTEIN"/>
    <property type="match status" value="1"/>
</dbReference>
<keyword evidence="4" id="KW-0411">Iron-sulfur</keyword>
<sequence>MRGIDIIKLGVSILFAKIMNRRAPFNVQIRVIEQCNQSCSYCVGDYLRWDTKSPATEQLFEVVDGLARLGTRRITLSGGEPLLRDDIHDIVLRIKSHKINCSLTTNGRLIDRHKKMLKDLDLLSISLDGNKIAHDTYRGEGSYDAAIRAIEIARNMGISVQLICTVTRLTNPKLETLFKFANRYNCSVNFEQLNPLFNSDGTVTIRPEDAGKGES</sequence>
<reference evidence="6" key="1">
    <citation type="journal article" date="2014" name="Front. Microbiol.">
        <title>High frequency of phylogenetically diverse reductive dehalogenase-homologous genes in deep subseafloor sedimentary metagenomes.</title>
        <authorList>
            <person name="Kawai M."/>
            <person name="Futagami T."/>
            <person name="Toyoda A."/>
            <person name="Takaki Y."/>
            <person name="Nishi S."/>
            <person name="Hori S."/>
            <person name="Arai W."/>
            <person name="Tsubouchi T."/>
            <person name="Morono Y."/>
            <person name="Uchiyama I."/>
            <person name="Ito T."/>
            <person name="Fujiyama A."/>
            <person name="Inagaki F."/>
            <person name="Takami H."/>
        </authorList>
    </citation>
    <scope>NUCLEOTIDE SEQUENCE</scope>
    <source>
        <strain evidence="6">Expedition CK06-06</strain>
    </source>
</reference>
<organism evidence="6">
    <name type="scientific">marine sediment metagenome</name>
    <dbReference type="NCBI Taxonomy" id="412755"/>
    <lineage>
        <taxon>unclassified sequences</taxon>
        <taxon>metagenomes</taxon>
        <taxon>ecological metagenomes</taxon>
    </lineage>
</organism>
<dbReference type="InterPro" id="IPR058240">
    <property type="entry name" value="rSAM_sf"/>
</dbReference>
<proteinExistence type="predicted"/>
<keyword evidence="2" id="KW-0479">Metal-binding</keyword>
<dbReference type="GO" id="GO:0046872">
    <property type="term" value="F:metal ion binding"/>
    <property type="evidence" value="ECO:0007669"/>
    <property type="project" value="UniProtKB-KW"/>
</dbReference>
<dbReference type="GO" id="GO:0051536">
    <property type="term" value="F:iron-sulfur cluster binding"/>
    <property type="evidence" value="ECO:0007669"/>
    <property type="project" value="UniProtKB-KW"/>
</dbReference>
<accession>X0UZZ3</accession>
<dbReference type="InterPro" id="IPR050377">
    <property type="entry name" value="Radical_SAM_PqqE_MftC-like"/>
</dbReference>
<dbReference type="SFLD" id="SFLDS00029">
    <property type="entry name" value="Radical_SAM"/>
    <property type="match status" value="1"/>
</dbReference>
<dbReference type="InterPro" id="IPR013785">
    <property type="entry name" value="Aldolase_TIM"/>
</dbReference>
<dbReference type="CDD" id="cd01335">
    <property type="entry name" value="Radical_SAM"/>
    <property type="match status" value="1"/>
</dbReference>
<feature type="non-terminal residue" evidence="6">
    <location>
        <position position="215"/>
    </location>
</feature>
<dbReference type="GO" id="GO:0003824">
    <property type="term" value="F:catalytic activity"/>
    <property type="evidence" value="ECO:0007669"/>
    <property type="project" value="InterPro"/>
</dbReference>
<evidence type="ECO:0000259" key="5">
    <source>
        <dbReference type="PROSITE" id="PS51918"/>
    </source>
</evidence>
<dbReference type="SMART" id="SM00729">
    <property type="entry name" value="Elp3"/>
    <property type="match status" value="1"/>
</dbReference>
<gene>
    <name evidence="6" type="ORF">S01H1_38535</name>
</gene>
<dbReference type="InterPro" id="IPR006638">
    <property type="entry name" value="Elp3/MiaA/NifB-like_rSAM"/>
</dbReference>
<feature type="domain" description="Radical SAM core" evidence="5">
    <location>
        <begin position="21"/>
        <end position="215"/>
    </location>
</feature>
<comment type="caution">
    <text evidence="6">The sequence shown here is derived from an EMBL/GenBank/DDBJ whole genome shotgun (WGS) entry which is preliminary data.</text>
</comment>
<evidence type="ECO:0000256" key="4">
    <source>
        <dbReference type="ARBA" id="ARBA00023014"/>
    </source>
</evidence>
<evidence type="ECO:0000256" key="3">
    <source>
        <dbReference type="ARBA" id="ARBA00023004"/>
    </source>
</evidence>
<evidence type="ECO:0000256" key="1">
    <source>
        <dbReference type="ARBA" id="ARBA00022691"/>
    </source>
</evidence>
<dbReference type="InterPro" id="IPR007197">
    <property type="entry name" value="rSAM"/>
</dbReference>
<dbReference type="Pfam" id="PF04055">
    <property type="entry name" value="Radical_SAM"/>
    <property type="match status" value="1"/>
</dbReference>
<dbReference type="SUPFAM" id="SSF102114">
    <property type="entry name" value="Radical SAM enzymes"/>
    <property type="match status" value="1"/>
</dbReference>
<protein>
    <recommendedName>
        <fullName evidence="5">Radical SAM core domain-containing protein</fullName>
    </recommendedName>
</protein>
<evidence type="ECO:0000313" key="6">
    <source>
        <dbReference type="EMBL" id="GAG05863.1"/>
    </source>
</evidence>
<name>X0UZZ3_9ZZZZ</name>
<dbReference type="PROSITE" id="PS51918">
    <property type="entry name" value="RADICAL_SAM"/>
    <property type="match status" value="1"/>
</dbReference>
<dbReference type="AlphaFoldDB" id="X0UZZ3"/>